<feature type="region of interest" description="Disordered" evidence="1">
    <location>
        <begin position="145"/>
        <end position="170"/>
    </location>
</feature>
<sequence length="170" mass="18229">MTERPEAPPEGKLIKAALAASGLSQRRAADLADLSEARWRQIVAGYQSVGGRPVPISGPDETLARMAHVVGVRPEELAAAGRPEAAEALRALDARQREARASAPESGPRARLEERWHMVEGVLRAAREGLSPSEDDTLAGRVQVFFAQEPGGHRRERAAAPDDDRETSAG</sequence>
<dbReference type="GO" id="GO:0003677">
    <property type="term" value="F:DNA binding"/>
    <property type="evidence" value="ECO:0007669"/>
    <property type="project" value="InterPro"/>
</dbReference>
<reference evidence="4" key="1">
    <citation type="submission" date="2016-10" db="EMBL/GenBank/DDBJ databases">
        <authorList>
            <person name="Varghese N."/>
            <person name="Submissions S."/>
        </authorList>
    </citation>
    <scope>NUCLEOTIDE SEQUENCE [LARGE SCALE GENOMIC DNA]</scope>
    <source>
        <strain evidence="4">CGMCC 4.3510</strain>
    </source>
</reference>
<dbReference type="Proteomes" id="UP000199323">
    <property type="component" value="Unassembled WGS sequence"/>
</dbReference>
<dbReference type="Gene3D" id="1.10.260.40">
    <property type="entry name" value="lambda repressor-like DNA-binding domains"/>
    <property type="match status" value="1"/>
</dbReference>
<organism evidence="3 4">
    <name type="scientific">Actinacidiphila alni</name>
    <dbReference type="NCBI Taxonomy" id="380248"/>
    <lineage>
        <taxon>Bacteria</taxon>
        <taxon>Bacillati</taxon>
        <taxon>Actinomycetota</taxon>
        <taxon>Actinomycetes</taxon>
        <taxon>Kitasatosporales</taxon>
        <taxon>Streptomycetaceae</taxon>
        <taxon>Actinacidiphila</taxon>
    </lineage>
</organism>
<dbReference type="SMART" id="SM00530">
    <property type="entry name" value="HTH_XRE"/>
    <property type="match status" value="1"/>
</dbReference>
<name>A0A1I1ZKK0_9ACTN</name>
<protein>
    <submittedName>
        <fullName evidence="3">Helix-turn-helix domain-containing protein</fullName>
    </submittedName>
</protein>
<feature type="domain" description="HTH cro/C1-type" evidence="2">
    <location>
        <begin position="13"/>
        <end position="77"/>
    </location>
</feature>
<proteinExistence type="predicted"/>
<feature type="compositionally biased region" description="Basic and acidic residues" evidence="1">
    <location>
        <begin position="151"/>
        <end position="162"/>
    </location>
</feature>
<dbReference type="EMBL" id="FONG01000002">
    <property type="protein sequence ID" value="SFE32219.1"/>
    <property type="molecule type" value="Genomic_DNA"/>
</dbReference>
<accession>A0A1I1ZKK0</accession>
<dbReference type="AlphaFoldDB" id="A0A1I1ZKK0"/>
<evidence type="ECO:0000313" key="4">
    <source>
        <dbReference type="Proteomes" id="UP000199323"/>
    </source>
</evidence>
<dbReference type="InterPro" id="IPR010982">
    <property type="entry name" value="Lambda_DNA-bd_dom_sf"/>
</dbReference>
<keyword evidence="4" id="KW-1185">Reference proteome</keyword>
<dbReference type="RefSeq" id="WP_143120521.1">
    <property type="nucleotide sequence ID" value="NZ_FONG01000002.1"/>
</dbReference>
<evidence type="ECO:0000259" key="2">
    <source>
        <dbReference type="SMART" id="SM00530"/>
    </source>
</evidence>
<dbReference type="OrthoDB" id="4764895at2"/>
<dbReference type="STRING" id="380248.SAMN05216251_102488"/>
<dbReference type="InterPro" id="IPR001387">
    <property type="entry name" value="Cro/C1-type_HTH"/>
</dbReference>
<evidence type="ECO:0000313" key="3">
    <source>
        <dbReference type="EMBL" id="SFE32219.1"/>
    </source>
</evidence>
<gene>
    <name evidence="3" type="ORF">SAMN05216251_102488</name>
</gene>
<evidence type="ECO:0000256" key="1">
    <source>
        <dbReference type="SAM" id="MobiDB-lite"/>
    </source>
</evidence>